<reference evidence="4 5" key="1">
    <citation type="submission" date="2016-09" db="EMBL/GenBank/DDBJ databases">
        <title>Draft Genome Sequence of four Alteromonas macleodii strains isolated from copper coupons and grown long-term at elevated copper levels.</title>
        <authorList>
            <person name="Cusick K."/>
            <person name="Dale J."/>
            <person name="Little B."/>
            <person name="Biffinger J."/>
        </authorList>
    </citation>
    <scope>NUCLEOTIDE SEQUENCE [LARGE SCALE GENOMIC DNA]</scope>
    <source>
        <strain evidence="4 5">KCP01</strain>
    </source>
</reference>
<dbReference type="InterPro" id="IPR014862">
    <property type="entry name" value="TrwC"/>
</dbReference>
<dbReference type="RefSeq" id="WP_069945370.1">
    <property type="nucleotide sequence ID" value="NZ_MIPW01000063.1"/>
</dbReference>
<dbReference type="InterPro" id="IPR027417">
    <property type="entry name" value="P-loop_NTPase"/>
</dbReference>
<evidence type="ECO:0000313" key="5">
    <source>
        <dbReference type="Proteomes" id="UP000095392"/>
    </source>
</evidence>
<dbReference type="Proteomes" id="UP000095392">
    <property type="component" value="Unassembled WGS sequence"/>
</dbReference>
<proteinExistence type="predicted"/>
<dbReference type="InterPro" id="IPR014059">
    <property type="entry name" value="TraI/TrwC_relax"/>
</dbReference>
<keyword evidence="5" id="KW-1185">Reference proteome</keyword>
<evidence type="ECO:0000259" key="2">
    <source>
        <dbReference type="Pfam" id="PF08751"/>
    </source>
</evidence>
<evidence type="ECO:0000256" key="1">
    <source>
        <dbReference type="SAM" id="MobiDB-lite"/>
    </source>
</evidence>
<feature type="domain" description="TraI 2B/2B-like" evidence="3">
    <location>
        <begin position="1281"/>
        <end position="1363"/>
    </location>
</feature>
<comment type="caution">
    <text evidence="4">The sequence shown here is derived from an EMBL/GenBank/DDBJ whole genome shotgun (WGS) entry which is preliminary data.</text>
</comment>
<evidence type="ECO:0000313" key="4">
    <source>
        <dbReference type="EMBL" id="OES24866.1"/>
    </source>
</evidence>
<feature type="compositionally biased region" description="Basic and acidic residues" evidence="1">
    <location>
        <begin position="1508"/>
        <end position="1536"/>
    </location>
</feature>
<protein>
    <submittedName>
        <fullName evidence="4">Conjugative relaxase domain protein</fullName>
    </submittedName>
</protein>
<dbReference type="CDD" id="cd17933">
    <property type="entry name" value="DEXSc_RecD-like"/>
    <property type="match status" value="1"/>
</dbReference>
<dbReference type="Pfam" id="PF13604">
    <property type="entry name" value="AAA_30"/>
    <property type="match status" value="1"/>
</dbReference>
<dbReference type="EMBL" id="MIPY01000058">
    <property type="protein sequence ID" value="OES24866.1"/>
    <property type="molecule type" value="Genomic_DNA"/>
</dbReference>
<gene>
    <name evidence="4" type="ORF">BFV95_4625</name>
</gene>
<dbReference type="NCBIfam" id="TIGR02686">
    <property type="entry name" value="relax_trwC"/>
    <property type="match status" value="1"/>
</dbReference>
<dbReference type="SUPFAM" id="SSF55464">
    <property type="entry name" value="Origin of replication-binding domain, RBD-like"/>
    <property type="match status" value="1"/>
</dbReference>
<evidence type="ECO:0000259" key="3">
    <source>
        <dbReference type="Pfam" id="PF18340"/>
    </source>
</evidence>
<sequence length="1536" mass="171165">MLSNIKKITSAAQASSYYKKADYYTKGEDLVDISSAWLGKGAEELGLEGLVDHKMFESIMGGVLPDGTILDHNNRVIGWDLTFNMPKSASVMALVGGDNRILEAWHETINSVISFAESEFAVTRTTVDGETFLEKTGNYLVATFTHTTSRALDPHGHTHSVFMNATKTEDEKWRAVESNPLFDNRMLLGQAQQNDFAKRLNDLGYTMVRDDRTGQYEMAGVPRSVIDEFSKRRLEIEKAAEEQGISLTDTKAMEQLTLNTRSAKQNVPTSEVLKDWDDRMAQLDFDPQKLIDEAVQRASENKAIDDTLDPLNVVRLAMENLSFKESVFIRQDLIKETFRFDQHAIALDHVNEHIDHLIDKGELIETRLDVSGQKRQIAYTTPESVDREKEILGLVKAGMGKVSAMSTHEQVTDFIERYNDQAKQPLNESQQRALIGVATNNDRFQGLQGLPGVGKSTMMKAFNAFANEMGYKLIGIAPTGTAAQELFHKADMQTRTIDSLLEIDKHSDKDGYQHEPNTVYVVDESGMVSDRHTVALMRLNTMAGSRMIDSGDTNQLPAIEAGGPFEQKQKLAYSFEVMRDIKRQQNPLLTKAVYAAIDSGIGQAFNILKTSRNGHSGVSNIEDATKRLEASVSHYLSTLDQLVERGDSLSKVVNEGVKLITPLNRTKDESNHLIREGLIERGLINQEHSLSIVTLMPSGITPTEQHQAKGFEKYRDDGEKASGNVIRFHADIPELGIKEGDYMHVTKVPEVKSTTVSLLNPVTMHTVDMDMTKHTSDNLMTVFKASRNTLGVGEQIRWRDTYQTTDIKNGQNLEITGIAQDKQSYQVKVDDGRTMTLPANLSGGHLDYNYAVTPNSFQGGSIDYKISNYGQESKRLQTRKNLIVTLSRGIHGSYVYADNADKVAKTADGQKGQKTSALDQLNMSGATKDVDTPEFKSNVFAAKEGVEKAVAHLAAQYSAFNTHEIMRHAMRFSGQETEPVRAAIQEMEKEKALIPVRTNDKFETYYTNPEIVKVEKQIRGYLSKTAVPITATIPGRRLESFIDNYGFSDDARPHVDTVLTNTHSLSIVNARVSPETTLLTHAIVDIHKLKGVNVALVANTNQAQHSERLGLDVLTLPAFAKSEEKYSAVIMLDGHNASAKSLNRLLERAETDQAKTIVMGIASLSQDFAHKKALNNLSKLANAQTQYVDLSATTKDELDVLMRQSESAMAQSVKKDLEREAKVVQGENARHETIVADYLKRDKDTNIISASKEGAKKISDMIREQLKESGKITQNGKVDTIAPVFLSKQQKSVATEYRVGQVIFFNRKGETNGFTRQEAYVIEHIDPQTNALVLRSESGTRTVKAHELKSNGFSVNEKVAIELGKGDKVRFNTGVHDLNIHQNATGNITAINHDQKTMHVELESGRKVELDLTNRAHQFMQHGYTMPMNKASTMPMKQHALIELDGRFKSAANVQSLLKALSNAKQSVSFYADKRSTVGNYLNPSQDKERNLDAILHSHAQMSATAAKAHEQTQEHTRAQQSNERHQHELTQQRER</sequence>
<dbReference type="SUPFAM" id="SSF52540">
    <property type="entry name" value="P-loop containing nucleoside triphosphate hydrolases"/>
    <property type="match status" value="2"/>
</dbReference>
<accession>A0AB36FS86</accession>
<feature type="region of interest" description="Disordered" evidence="1">
    <location>
        <begin position="1502"/>
        <end position="1536"/>
    </location>
</feature>
<dbReference type="InterPro" id="IPR040668">
    <property type="entry name" value="TraI_2B"/>
</dbReference>
<dbReference type="NCBIfam" id="NF041492">
    <property type="entry name" value="MobF"/>
    <property type="match status" value="1"/>
</dbReference>
<dbReference type="Gene3D" id="3.40.50.300">
    <property type="entry name" value="P-loop containing nucleotide triphosphate hydrolases"/>
    <property type="match status" value="1"/>
</dbReference>
<organism evidence="4 5">
    <name type="scientific">Alteromonas macleodii</name>
    <name type="common">Pseudoalteromonas macleodii</name>
    <dbReference type="NCBI Taxonomy" id="28108"/>
    <lineage>
        <taxon>Bacteria</taxon>
        <taxon>Pseudomonadati</taxon>
        <taxon>Pseudomonadota</taxon>
        <taxon>Gammaproteobacteria</taxon>
        <taxon>Alteromonadales</taxon>
        <taxon>Alteromonadaceae</taxon>
        <taxon>Alteromonas/Salinimonas group</taxon>
        <taxon>Alteromonas</taxon>
    </lineage>
</organism>
<feature type="domain" description="TrwC relaxase" evidence="2">
    <location>
        <begin position="11"/>
        <end position="282"/>
    </location>
</feature>
<name>A0AB36FS86_ALTMA</name>
<dbReference type="Pfam" id="PF08751">
    <property type="entry name" value="TrwC"/>
    <property type="match status" value="1"/>
</dbReference>
<dbReference type="Pfam" id="PF18340">
    <property type="entry name" value="TraI_2B"/>
    <property type="match status" value="1"/>
</dbReference>